<evidence type="ECO:0000313" key="2">
    <source>
        <dbReference type="EMBL" id="HBH7041891.1"/>
    </source>
</evidence>
<dbReference type="Pfam" id="PF04985">
    <property type="entry name" value="Phage_tube"/>
    <property type="match status" value="1"/>
</dbReference>
<dbReference type="OrthoDB" id="3078668at2"/>
<dbReference type="RefSeq" id="WP_016150414.1">
    <property type="nucleotide sequence ID" value="NZ_AP026940.1"/>
</dbReference>
<dbReference type="InterPro" id="IPR006498">
    <property type="entry name" value="Tail_tube"/>
</dbReference>
<gene>
    <name evidence="1" type="ORF">I9Y29_000041</name>
    <name evidence="2" type="ORF">KV121_001942</name>
    <name evidence="3" type="ORF">RYZ67_25800</name>
</gene>
<dbReference type="Proteomes" id="UP000855471">
    <property type="component" value="Unassembled WGS sequence"/>
</dbReference>
<name>A0A0D7LY16_CITFR</name>
<reference evidence="1" key="2">
    <citation type="submission" date="2020-09" db="EMBL/GenBank/DDBJ databases">
        <authorList>
            <consortium name="NCBI Pathogen Detection Project"/>
        </authorList>
    </citation>
    <scope>NUCLEOTIDE SEQUENCE</scope>
    <source>
        <strain evidence="2">91871</strain>
        <strain evidence="1">O50</strain>
    </source>
</reference>
<protein>
    <submittedName>
        <fullName evidence="2">Phage major tail tube protein</fullName>
    </submittedName>
    <submittedName>
        <fullName evidence="1">Phage tail protein</fullName>
    </submittedName>
</protein>
<comment type="caution">
    <text evidence="1">The sequence shown here is derived from an EMBL/GenBank/DDBJ whole genome shotgun (WGS) entry which is preliminary data.</text>
</comment>
<dbReference type="EMBL" id="JAWPBU010000059">
    <property type="protein sequence ID" value="MDW2761853.1"/>
    <property type="molecule type" value="Genomic_DNA"/>
</dbReference>
<organism evidence="1">
    <name type="scientific">Citrobacter freundii</name>
    <dbReference type="NCBI Taxonomy" id="546"/>
    <lineage>
        <taxon>Bacteria</taxon>
        <taxon>Pseudomonadati</taxon>
        <taxon>Pseudomonadota</taxon>
        <taxon>Gammaproteobacteria</taxon>
        <taxon>Enterobacterales</taxon>
        <taxon>Enterobacteriaceae</taxon>
        <taxon>Citrobacter</taxon>
        <taxon>Citrobacter freundii complex</taxon>
    </lineage>
</organism>
<reference evidence="3" key="3">
    <citation type="submission" date="2023-10" db="EMBL/GenBank/DDBJ databases">
        <title>Fecal carriage and genetic characteristics of carbapenem-resistant Enterobacterales among healthy adults from four provinces of China.</title>
        <authorList>
            <person name="Li Y."/>
            <person name="Zhang R."/>
        </authorList>
    </citation>
    <scope>NUCLEOTIDE SEQUENCE</scope>
    <source>
        <strain evidence="3">HN-136</strain>
    </source>
</reference>
<accession>A0A0D7LY16</accession>
<sequence>MSDKNTLRVWTFFRQGIRIQGAHEFTPPSLAIVKTDLRTGAQDAPTPVDDGMEALTCQVKFYGIDTDMLASFGFVSGSRSRFTAYQGYLGNGTARGTVEEIEGFVQTVTPDARSKDTLSENAVTVDIAVSYYRQSLDGRELFAIDTERFARRVNGVDVLSGLAAKVRL</sequence>
<dbReference type="AlphaFoldDB" id="A0A0D7LY16"/>
<dbReference type="EMBL" id="DACSXJ010000001">
    <property type="protein sequence ID" value="HAT3895667.1"/>
    <property type="molecule type" value="Genomic_DNA"/>
</dbReference>
<dbReference type="Proteomes" id="UP000885148">
    <property type="component" value="Unassembled WGS sequence"/>
</dbReference>
<evidence type="ECO:0000313" key="3">
    <source>
        <dbReference type="EMBL" id="MDW2761853.1"/>
    </source>
</evidence>
<dbReference type="Proteomes" id="UP001278087">
    <property type="component" value="Unassembled WGS sequence"/>
</dbReference>
<proteinExistence type="predicted"/>
<dbReference type="EMBL" id="DAESCB010000005">
    <property type="protein sequence ID" value="HBH7041891.1"/>
    <property type="molecule type" value="Genomic_DNA"/>
</dbReference>
<evidence type="ECO:0000313" key="1">
    <source>
        <dbReference type="EMBL" id="HAT3895667.1"/>
    </source>
</evidence>
<reference evidence="1" key="1">
    <citation type="journal article" date="2018" name="Genome Biol.">
        <title>SKESA: strategic k-mer extension for scrupulous assemblies.</title>
        <authorList>
            <person name="Souvorov A."/>
            <person name="Agarwala R."/>
            <person name="Lipman D.J."/>
        </authorList>
    </citation>
    <scope>NUCLEOTIDE SEQUENCE</scope>
    <source>
        <strain evidence="2">91871</strain>
        <strain evidence="1">O50</strain>
    </source>
</reference>